<feature type="region of interest" description="Disordered" evidence="1">
    <location>
        <begin position="41"/>
        <end position="78"/>
    </location>
</feature>
<name>A0A8J5K6M7_HOMAM</name>
<dbReference type="Proteomes" id="UP000747542">
    <property type="component" value="Unassembled WGS sequence"/>
</dbReference>
<keyword evidence="3" id="KW-1185">Reference proteome</keyword>
<protein>
    <submittedName>
        <fullName evidence="2">Uncharacterized protein</fullName>
    </submittedName>
</protein>
<proteinExistence type="predicted"/>
<comment type="caution">
    <text evidence="2">The sequence shown here is derived from an EMBL/GenBank/DDBJ whole genome shotgun (WGS) entry which is preliminary data.</text>
</comment>
<sequence>MGQALHRVYYQPRIHFVVWLGRQYLLEMWAKLEMGYCGFRPRSRPTPPSHPPPSPPPTPTPFGSPDTPPPPGFSEDPHVYTCPHHGGHQPDVCFLW</sequence>
<reference evidence="2" key="1">
    <citation type="journal article" date="2021" name="Sci. Adv.">
        <title>The American lobster genome reveals insights on longevity, neural, and immune adaptations.</title>
        <authorList>
            <person name="Polinski J.M."/>
            <person name="Zimin A.V."/>
            <person name="Clark K.F."/>
            <person name="Kohn A.B."/>
            <person name="Sadowski N."/>
            <person name="Timp W."/>
            <person name="Ptitsyn A."/>
            <person name="Khanna P."/>
            <person name="Romanova D.Y."/>
            <person name="Williams P."/>
            <person name="Greenwood S.J."/>
            <person name="Moroz L.L."/>
            <person name="Walt D.R."/>
            <person name="Bodnar A.G."/>
        </authorList>
    </citation>
    <scope>NUCLEOTIDE SEQUENCE</scope>
    <source>
        <strain evidence="2">GMGI-L3</strain>
    </source>
</reference>
<feature type="compositionally biased region" description="Pro residues" evidence="1">
    <location>
        <begin position="44"/>
        <end position="72"/>
    </location>
</feature>
<dbReference type="AlphaFoldDB" id="A0A8J5K6M7"/>
<dbReference type="EMBL" id="JAHLQT010013238">
    <property type="protein sequence ID" value="KAG7170970.1"/>
    <property type="molecule type" value="Genomic_DNA"/>
</dbReference>
<evidence type="ECO:0000313" key="2">
    <source>
        <dbReference type="EMBL" id="KAG7170970.1"/>
    </source>
</evidence>
<accession>A0A8J5K6M7</accession>
<organism evidence="2 3">
    <name type="scientific">Homarus americanus</name>
    <name type="common">American lobster</name>
    <dbReference type="NCBI Taxonomy" id="6706"/>
    <lineage>
        <taxon>Eukaryota</taxon>
        <taxon>Metazoa</taxon>
        <taxon>Ecdysozoa</taxon>
        <taxon>Arthropoda</taxon>
        <taxon>Crustacea</taxon>
        <taxon>Multicrustacea</taxon>
        <taxon>Malacostraca</taxon>
        <taxon>Eumalacostraca</taxon>
        <taxon>Eucarida</taxon>
        <taxon>Decapoda</taxon>
        <taxon>Pleocyemata</taxon>
        <taxon>Astacidea</taxon>
        <taxon>Nephropoidea</taxon>
        <taxon>Nephropidae</taxon>
        <taxon>Homarus</taxon>
    </lineage>
</organism>
<gene>
    <name evidence="2" type="ORF">Hamer_G012544</name>
</gene>
<evidence type="ECO:0000256" key="1">
    <source>
        <dbReference type="SAM" id="MobiDB-lite"/>
    </source>
</evidence>
<evidence type="ECO:0000313" key="3">
    <source>
        <dbReference type="Proteomes" id="UP000747542"/>
    </source>
</evidence>